<reference evidence="3 4" key="1">
    <citation type="journal article" date="2017" name="BMC Genomics">
        <title>Genome sequencing of 39 Akkermansia muciniphila isolates reveals its population structure, genomic and functional diverisity, and global distribution in mammalian gut microbiotas.</title>
        <authorList>
            <person name="Guo X."/>
            <person name="Li S."/>
            <person name="Zhang J."/>
            <person name="Wu F."/>
            <person name="Li X."/>
            <person name="Wu D."/>
            <person name="Zhang M."/>
            <person name="Ou Z."/>
            <person name="Jie Z."/>
            <person name="Yan Q."/>
            <person name="Li P."/>
            <person name="Yi J."/>
            <person name="Peng Y."/>
        </authorList>
    </citation>
    <scope>NUCLEOTIDE SEQUENCE [LARGE SCALE GENOMIC DNA]</scope>
    <source>
        <strain evidence="3 4">GP24</strain>
    </source>
</reference>
<proteinExistence type="predicted"/>
<evidence type="ECO:0000313" key="3">
    <source>
        <dbReference type="EMBL" id="PNC19036.1"/>
    </source>
</evidence>
<accession>A0A2N8HFJ8</accession>
<dbReference type="PANTHER" id="PTHR13847">
    <property type="entry name" value="SARCOSINE DEHYDROGENASE-RELATED"/>
    <property type="match status" value="1"/>
</dbReference>
<evidence type="ECO:0000313" key="4">
    <source>
        <dbReference type="Proteomes" id="UP000236000"/>
    </source>
</evidence>
<dbReference type="InterPro" id="IPR036188">
    <property type="entry name" value="FAD/NAD-bd_sf"/>
</dbReference>
<evidence type="ECO:0000259" key="2">
    <source>
        <dbReference type="Pfam" id="PF01266"/>
    </source>
</evidence>
<dbReference type="GO" id="GO:0005737">
    <property type="term" value="C:cytoplasm"/>
    <property type="evidence" value="ECO:0007669"/>
    <property type="project" value="TreeGrafter"/>
</dbReference>
<dbReference type="EMBL" id="PJKA01000006">
    <property type="protein sequence ID" value="PNC19036.1"/>
    <property type="molecule type" value="Genomic_DNA"/>
</dbReference>
<dbReference type="OrthoDB" id="214253at2"/>
<feature type="domain" description="FAD dependent oxidoreductase" evidence="2">
    <location>
        <begin position="3"/>
        <end position="327"/>
    </location>
</feature>
<evidence type="ECO:0000256" key="1">
    <source>
        <dbReference type="ARBA" id="ARBA00023002"/>
    </source>
</evidence>
<dbReference type="AlphaFoldDB" id="A0A2N8HFJ8"/>
<dbReference type="PANTHER" id="PTHR13847:SF289">
    <property type="entry name" value="GLYCINE OXIDASE"/>
    <property type="match status" value="1"/>
</dbReference>
<dbReference type="Gene3D" id="3.30.9.10">
    <property type="entry name" value="D-Amino Acid Oxidase, subunit A, domain 2"/>
    <property type="match status" value="1"/>
</dbReference>
<gene>
    <name evidence="3" type="ORF">CXU22_04430</name>
</gene>
<organism evidence="3 4">
    <name type="scientific">Akkermansia muciniphila</name>
    <dbReference type="NCBI Taxonomy" id="239935"/>
    <lineage>
        <taxon>Bacteria</taxon>
        <taxon>Pseudomonadati</taxon>
        <taxon>Verrucomicrobiota</taxon>
        <taxon>Verrucomicrobiia</taxon>
        <taxon>Verrucomicrobiales</taxon>
        <taxon>Akkermansiaceae</taxon>
        <taxon>Akkermansia</taxon>
    </lineage>
</organism>
<dbReference type="SUPFAM" id="SSF51971">
    <property type="entry name" value="Nucleotide-binding domain"/>
    <property type="match status" value="1"/>
</dbReference>
<name>A0A2N8HFJ8_9BACT</name>
<dbReference type="RefSeq" id="WP_102712925.1">
    <property type="nucleotide sequence ID" value="NZ_PJKA01000006.1"/>
</dbReference>
<keyword evidence="1" id="KW-0560">Oxidoreductase</keyword>
<sequence length="346" mass="38549">MNVLIIGQGIAGSCLAWELKRRGTDFTITDRPIAETASRVAAGLVNPLTGRAFRPGWRQEECLSAAADFYPETERELGGSWWQKTPIFRELETEDQLEIWQERQMAPESSAYAGPLFPWPERWGGQGKAAYTRGSAVLHVEGMVNAMRQFFTEQGRFMEADVSPADIQPDEDGLFHWNGRVFSHVVWCTGWEAGCHPDMAPLKGRPSKGTILDLDLKELDWHAGILHFGRWLVYNGSFWRFGATYAWAWEAPGIPEAPAVQELMLDLVRRYSGEMNVLRARAAVRPIIRRSQPVAGPIPGLNGQFVFSGLGSKGVTTSPWSAAQLAEHLVHSAELPPDLLPAALWK</sequence>
<comment type="caution">
    <text evidence="3">The sequence shown here is derived from an EMBL/GenBank/DDBJ whole genome shotgun (WGS) entry which is preliminary data.</text>
</comment>
<dbReference type="GO" id="GO:0016491">
    <property type="term" value="F:oxidoreductase activity"/>
    <property type="evidence" value="ECO:0007669"/>
    <property type="project" value="UniProtKB-KW"/>
</dbReference>
<dbReference type="Pfam" id="PF01266">
    <property type="entry name" value="DAO"/>
    <property type="match status" value="1"/>
</dbReference>
<protein>
    <recommendedName>
        <fullName evidence="2">FAD dependent oxidoreductase domain-containing protein</fullName>
    </recommendedName>
</protein>
<dbReference type="Proteomes" id="UP000236000">
    <property type="component" value="Unassembled WGS sequence"/>
</dbReference>
<dbReference type="InterPro" id="IPR006076">
    <property type="entry name" value="FAD-dep_OxRdtase"/>
</dbReference>
<dbReference type="Gene3D" id="3.50.50.60">
    <property type="entry name" value="FAD/NAD(P)-binding domain"/>
    <property type="match status" value="1"/>
</dbReference>